<feature type="region of interest" description="Disordered" evidence="1">
    <location>
        <begin position="64"/>
        <end position="103"/>
    </location>
</feature>
<dbReference type="Proteomes" id="UP000266841">
    <property type="component" value="Unassembled WGS sequence"/>
</dbReference>
<accession>K0S8C1</accession>
<evidence type="ECO:0000256" key="1">
    <source>
        <dbReference type="SAM" id="MobiDB-lite"/>
    </source>
</evidence>
<name>K0S8C1_THAOC</name>
<evidence type="ECO:0000313" key="3">
    <source>
        <dbReference type="Proteomes" id="UP000266841"/>
    </source>
</evidence>
<gene>
    <name evidence="2" type="ORF">THAOC_18414</name>
</gene>
<reference evidence="2 3" key="1">
    <citation type="journal article" date="2012" name="Genome Biol.">
        <title>Genome and low-iron response of an oceanic diatom adapted to chronic iron limitation.</title>
        <authorList>
            <person name="Lommer M."/>
            <person name="Specht M."/>
            <person name="Roy A.S."/>
            <person name="Kraemer L."/>
            <person name="Andreson R."/>
            <person name="Gutowska M.A."/>
            <person name="Wolf J."/>
            <person name="Bergner S.V."/>
            <person name="Schilhabel M.B."/>
            <person name="Klostermeier U.C."/>
            <person name="Beiko R.G."/>
            <person name="Rosenstiel P."/>
            <person name="Hippler M."/>
            <person name="Laroche J."/>
        </authorList>
    </citation>
    <scope>NUCLEOTIDE SEQUENCE [LARGE SCALE GENOMIC DNA]</scope>
    <source>
        <strain evidence="2 3">CCMP1005</strain>
    </source>
</reference>
<dbReference type="EMBL" id="AGNL01020356">
    <property type="protein sequence ID" value="EJK61144.1"/>
    <property type="molecule type" value="Genomic_DNA"/>
</dbReference>
<evidence type="ECO:0000313" key="2">
    <source>
        <dbReference type="EMBL" id="EJK61144.1"/>
    </source>
</evidence>
<proteinExistence type="predicted"/>
<organism evidence="2 3">
    <name type="scientific">Thalassiosira oceanica</name>
    <name type="common">Marine diatom</name>
    <dbReference type="NCBI Taxonomy" id="159749"/>
    <lineage>
        <taxon>Eukaryota</taxon>
        <taxon>Sar</taxon>
        <taxon>Stramenopiles</taxon>
        <taxon>Ochrophyta</taxon>
        <taxon>Bacillariophyta</taxon>
        <taxon>Coscinodiscophyceae</taxon>
        <taxon>Thalassiosirophycidae</taxon>
        <taxon>Thalassiosirales</taxon>
        <taxon>Thalassiosiraceae</taxon>
        <taxon>Thalassiosira</taxon>
    </lineage>
</organism>
<protein>
    <submittedName>
        <fullName evidence="2">Uncharacterized protein</fullName>
    </submittedName>
</protein>
<sequence length="103" mass="10703">MPACAVIPWCPLCRPTSATPPAPEPYPWAARPEERAELVGRQLGSSIDPAPSLLRQVRLLPPIPIASPRVGGRDGPFPGASPRVLPSNEKADGSKASAPAPAP</sequence>
<keyword evidence="3" id="KW-1185">Reference proteome</keyword>
<dbReference type="AlphaFoldDB" id="K0S8C1"/>
<comment type="caution">
    <text evidence="2">The sequence shown here is derived from an EMBL/GenBank/DDBJ whole genome shotgun (WGS) entry which is preliminary data.</text>
</comment>